<dbReference type="PROSITE" id="PS50048">
    <property type="entry name" value="ZN2_CY6_FUNGAL_2"/>
    <property type="match status" value="1"/>
</dbReference>
<feature type="region of interest" description="Disordered" evidence="7">
    <location>
        <begin position="409"/>
        <end position="436"/>
    </location>
</feature>
<dbReference type="InterPro" id="IPR001138">
    <property type="entry name" value="Zn2Cys6_DnaBD"/>
</dbReference>
<evidence type="ECO:0000256" key="5">
    <source>
        <dbReference type="ARBA" id="ARBA00023163"/>
    </source>
</evidence>
<dbReference type="PANTHER" id="PTHR47659:SF7">
    <property type="entry name" value="FUNGAL TRANSCRIPTIONAL REGULATORY PROTEIN, N-TERMINAL DOMAIN-CONTAINING PROTEIN"/>
    <property type="match status" value="1"/>
</dbReference>
<organism evidence="9 10">
    <name type="scientific">Kwoniella shivajii</name>
    <dbReference type="NCBI Taxonomy" id="564305"/>
    <lineage>
        <taxon>Eukaryota</taxon>
        <taxon>Fungi</taxon>
        <taxon>Dikarya</taxon>
        <taxon>Basidiomycota</taxon>
        <taxon>Agaricomycotina</taxon>
        <taxon>Tremellomycetes</taxon>
        <taxon>Tremellales</taxon>
        <taxon>Cryptococcaceae</taxon>
        <taxon>Kwoniella</taxon>
    </lineage>
</organism>
<keyword evidence="3" id="KW-0805">Transcription regulation</keyword>
<feature type="region of interest" description="Disordered" evidence="7">
    <location>
        <begin position="60"/>
        <end position="91"/>
    </location>
</feature>
<keyword evidence="5" id="KW-0804">Transcription</keyword>
<evidence type="ECO:0000256" key="6">
    <source>
        <dbReference type="ARBA" id="ARBA00023242"/>
    </source>
</evidence>
<feature type="compositionally biased region" description="Polar residues" evidence="7">
    <location>
        <begin position="419"/>
        <end position="429"/>
    </location>
</feature>
<dbReference type="SMART" id="SM00066">
    <property type="entry name" value="GAL4"/>
    <property type="match status" value="1"/>
</dbReference>
<feature type="region of interest" description="Disordered" evidence="7">
    <location>
        <begin position="572"/>
        <end position="610"/>
    </location>
</feature>
<feature type="domain" description="Zn(2)-C6 fungal-type" evidence="8">
    <location>
        <begin position="240"/>
        <end position="268"/>
    </location>
</feature>
<evidence type="ECO:0000256" key="2">
    <source>
        <dbReference type="ARBA" id="ARBA00022833"/>
    </source>
</evidence>
<dbReference type="EMBL" id="CP141882">
    <property type="protein sequence ID" value="WRT64471.1"/>
    <property type="molecule type" value="Genomic_DNA"/>
</dbReference>
<evidence type="ECO:0000256" key="4">
    <source>
        <dbReference type="ARBA" id="ARBA00023125"/>
    </source>
</evidence>
<feature type="compositionally biased region" description="Basic residues" evidence="7">
    <location>
        <begin position="274"/>
        <end position="290"/>
    </location>
</feature>
<keyword evidence="6" id="KW-0539">Nucleus</keyword>
<gene>
    <name evidence="9" type="ORF">IL334_001403</name>
</gene>
<feature type="compositionally biased region" description="Polar residues" evidence="7">
    <location>
        <begin position="16"/>
        <end position="27"/>
    </location>
</feature>
<accession>A0ABZ1CS35</accession>
<reference evidence="9 10" key="1">
    <citation type="submission" date="2024-01" db="EMBL/GenBank/DDBJ databases">
        <title>Comparative genomics of Cryptococcus and Kwoniella reveals pathogenesis evolution and contrasting modes of karyotype evolution via chromosome fusion or intercentromeric recombination.</title>
        <authorList>
            <person name="Coelho M.A."/>
            <person name="David-Palma M."/>
            <person name="Shea T."/>
            <person name="Bowers K."/>
            <person name="McGinley-Smith S."/>
            <person name="Mohammad A.W."/>
            <person name="Gnirke A."/>
            <person name="Yurkov A.M."/>
            <person name="Nowrousian M."/>
            <person name="Sun S."/>
            <person name="Cuomo C.A."/>
            <person name="Heitman J."/>
        </authorList>
    </citation>
    <scope>NUCLEOTIDE SEQUENCE [LARGE SCALE GENOMIC DNA]</scope>
    <source>
        <strain evidence="9">CBS 11374</strain>
    </source>
</reference>
<keyword evidence="1" id="KW-0479">Metal-binding</keyword>
<feature type="compositionally biased region" description="Polar residues" evidence="7">
    <location>
        <begin position="82"/>
        <end position="91"/>
    </location>
</feature>
<keyword evidence="10" id="KW-1185">Reference proteome</keyword>
<keyword evidence="4" id="KW-0238">DNA-binding</keyword>
<sequence length="682" mass="75042">MQRHISDTAYLPQRPSRLNPNNTNSRPSRGLPVGVTQRGTMSMPTSPILGKISSADAGLWNSPHTAEATSSLQIQQESSLQTVATQRPENPSYLTSNVSLDLSDHKDLPHTTQFLVMHLQSTPPISAYDAQLENMNSPISSQELLSAQLQYHSPPIHSAIDGGETNLNCPVSAYHISHTINTSSFAPQLQSGGVRSEHRDDLFLRGPDDHFKTGSHECGVDIDMDLGPGGRRKRAQVRIACTHCQKACKKCSNTRPCERCVKYGLNDCIDSTRKPRKTGTKRGPYKRRSSKYSAIGSHPYSSHSVPQPHLVQRNENNHRSELNHTHTSHFHLTNENSHGNMNIDAQSSSNHMNQANPDFHQDVVLMTNPNLTYESHSTNPQQITYPPFPKAQTSLVQAISSALSSPQSHWINGQRLPPNMQTKSGNLKTRPSPLYPKTPNGPFPISLTGKGDPFSRAVSPIRQFAQLPTLVSDLDGLSEENEDLEVALTQEGNGAREQLDPNHVSNGSDILKTSYRDGHDPSRYNADINNHLSEGDHVDGIQREKEVESHTPFDIPSKIRKPSLRTLMLDSASTSRATSPVPGTHTKHPDRFDSNGIAGNGNRGVTNNNGTIESPTLFDGVSMVDEVNLHLEHWAGWDHMNHQKALLETTNGQTNIEEGRVIGEGNNSIGEGLFGDMMMGLH</sequence>
<evidence type="ECO:0000256" key="7">
    <source>
        <dbReference type="SAM" id="MobiDB-lite"/>
    </source>
</evidence>
<protein>
    <recommendedName>
        <fullName evidence="8">Zn(2)-C6 fungal-type domain-containing protein</fullName>
    </recommendedName>
</protein>
<evidence type="ECO:0000313" key="10">
    <source>
        <dbReference type="Proteomes" id="UP001329825"/>
    </source>
</evidence>
<feature type="region of interest" description="Disordered" evidence="7">
    <location>
        <begin position="1"/>
        <end position="48"/>
    </location>
</feature>
<dbReference type="RefSeq" id="XP_062789211.1">
    <property type="nucleotide sequence ID" value="XM_062933160.1"/>
</dbReference>
<feature type="compositionally biased region" description="Low complexity" evidence="7">
    <location>
        <begin position="70"/>
        <end position="81"/>
    </location>
</feature>
<dbReference type="Proteomes" id="UP001329825">
    <property type="component" value="Chromosome 2"/>
</dbReference>
<evidence type="ECO:0000259" key="8">
    <source>
        <dbReference type="PROSITE" id="PS50048"/>
    </source>
</evidence>
<evidence type="ECO:0000313" key="9">
    <source>
        <dbReference type="EMBL" id="WRT64471.1"/>
    </source>
</evidence>
<dbReference type="GeneID" id="87953534"/>
<evidence type="ECO:0000256" key="1">
    <source>
        <dbReference type="ARBA" id="ARBA00022723"/>
    </source>
</evidence>
<name>A0ABZ1CS35_9TREE</name>
<dbReference type="PANTHER" id="PTHR47659">
    <property type="entry name" value="ZN(II)2CYS6 TRANSCRIPTION FACTOR (EUROFUNG)-RELATED"/>
    <property type="match status" value="1"/>
</dbReference>
<proteinExistence type="predicted"/>
<evidence type="ECO:0000256" key="3">
    <source>
        <dbReference type="ARBA" id="ARBA00023015"/>
    </source>
</evidence>
<dbReference type="InterPro" id="IPR050335">
    <property type="entry name" value="ERT1_acuK_gluconeogen_tf"/>
</dbReference>
<dbReference type="CDD" id="cd00067">
    <property type="entry name" value="GAL4"/>
    <property type="match status" value="1"/>
</dbReference>
<feature type="region of interest" description="Disordered" evidence="7">
    <location>
        <begin position="271"/>
        <end position="307"/>
    </location>
</feature>
<keyword evidence="2" id="KW-0862">Zinc</keyword>